<dbReference type="STRING" id="1071383.J7S7W0"/>
<dbReference type="InterPro" id="IPR005024">
    <property type="entry name" value="Snf7_fam"/>
</dbReference>
<keyword evidence="4" id="KW-1185">Reference proteome</keyword>
<dbReference type="Proteomes" id="UP000006310">
    <property type="component" value="Chromosome 5"/>
</dbReference>
<dbReference type="GO" id="GO:0009898">
    <property type="term" value="C:cytoplasmic side of plasma membrane"/>
    <property type="evidence" value="ECO:0007669"/>
    <property type="project" value="TreeGrafter"/>
</dbReference>
<accession>J7S7W0</accession>
<dbReference type="GO" id="GO:0032511">
    <property type="term" value="P:late endosome to vacuole transport via multivesicular body sorting pathway"/>
    <property type="evidence" value="ECO:0007669"/>
    <property type="project" value="TreeGrafter"/>
</dbReference>
<feature type="coiled-coil region" evidence="1">
    <location>
        <begin position="339"/>
        <end position="395"/>
    </location>
</feature>
<organism evidence="3 4">
    <name type="scientific">Huiozyma naganishii (strain ATCC MYA-139 / BCRC 22969 / CBS 8797 / KCTC 17520 / NBRC 10181 / NCYC 3082 / Yp74L-3)</name>
    <name type="common">Yeast</name>
    <name type="synonym">Kazachstania naganishii</name>
    <dbReference type="NCBI Taxonomy" id="1071383"/>
    <lineage>
        <taxon>Eukaryota</taxon>
        <taxon>Fungi</taxon>
        <taxon>Dikarya</taxon>
        <taxon>Ascomycota</taxon>
        <taxon>Saccharomycotina</taxon>
        <taxon>Saccharomycetes</taxon>
        <taxon>Saccharomycetales</taxon>
        <taxon>Saccharomycetaceae</taxon>
        <taxon>Huiozyma</taxon>
    </lineage>
</organism>
<dbReference type="GO" id="GO:0006900">
    <property type="term" value="P:vesicle budding from membrane"/>
    <property type="evidence" value="ECO:0007669"/>
    <property type="project" value="TreeGrafter"/>
</dbReference>
<dbReference type="EMBL" id="HE978318">
    <property type="protein sequence ID" value="CCK70526.1"/>
    <property type="molecule type" value="Genomic_DNA"/>
</dbReference>
<dbReference type="RefSeq" id="XP_022464772.1">
    <property type="nucleotide sequence ID" value="XM_022608258.1"/>
</dbReference>
<dbReference type="GO" id="GO:0005771">
    <property type="term" value="C:multivesicular body"/>
    <property type="evidence" value="ECO:0007669"/>
    <property type="project" value="TreeGrafter"/>
</dbReference>
<reference evidence="3 4" key="1">
    <citation type="journal article" date="2011" name="Proc. Natl. Acad. Sci. U.S.A.">
        <title>Evolutionary erosion of yeast sex chromosomes by mating-type switching accidents.</title>
        <authorList>
            <person name="Gordon J.L."/>
            <person name="Armisen D."/>
            <person name="Proux-Wera E."/>
            <person name="Oheigeartaigh S.S."/>
            <person name="Byrne K.P."/>
            <person name="Wolfe K.H."/>
        </authorList>
    </citation>
    <scope>NUCLEOTIDE SEQUENCE [LARGE SCALE GENOMIC DNA]</scope>
    <source>
        <strain evidence="4">ATCC MYA-139 / BCRC 22969 / CBS 8797 / CCRC 22969 / KCTC 17520 / NBRC 10181 / NCYC 3082</strain>
    </source>
</reference>
<dbReference type="PANTHER" id="PTHR22761">
    <property type="entry name" value="CHARGED MULTIVESICULAR BODY PROTEIN"/>
    <property type="match status" value="1"/>
</dbReference>
<dbReference type="OMA" id="NEQMATT"/>
<evidence type="ECO:0000256" key="2">
    <source>
        <dbReference type="SAM" id="MobiDB-lite"/>
    </source>
</evidence>
<name>J7S7W0_HUIN7</name>
<dbReference type="GO" id="GO:0005637">
    <property type="term" value="C:nuclear inner membrane"/>
    <property type="evidence" value="ECO:0007669"/>
    <property type="project" value="EnsemblFungi"/>
</dbReference>
<gene>
    <name evidence="3" type="primary">KNAG0E02670</name>
    <name evidence="3" type="ordered locus">KNAG_0E02670</name>
</gene>
<evidence type="ECO:0000313" key="3">
    <source>
        <dbReference type="EMBL" id="CCK70526.1"/>
    </source>
</evidence>
<dbReference type="Pfam" id="PF03357">
    <property type="entry name" value="Snf7"/>
    <property type="match status" value="1"/>
</dbReference>
<sequence length="441" mass="50769">MSLPPSRIPSLYKDFRSLENLNSDGYKANIETWKEFFNRKYLFDKVVFRCGESLLQNLSLENYGRPKSIDVVLDQLVANGSIKCLDLFLNENSAVEGKSNGFSNYFKWFGLKFTRSRSFTTRQNEGTSYLKEVKFISMNALEKQYQMIYNRIRERITKYATGITDIVFNVPQFWTKLGMDDMFPSDSESLDVILFYLENKRHVIEREGGVIKLVDPVLVGDLSGDFSSNITENDRRIVDVKNGIDNIETQIAKLRKEIGALQSREDDASFKLLSENSRKQHKRSKLLSLKYLNRLHQYLDNLKTVKSQIDNCLTNQLIFDTLTDSKEVISSINKYVGSIDKVGQLMDELNEENEKTEEIGDALANTNTTREDAVNEELEKELLELQEEELKTSDDKAVEKVTEKFHDLDIKGKKLPDLQDVSDSRVSPDIEEAEKHLIPES</sequence>
<dbReference type="PANTHER" id="PTHR22761:SF96">
    <property type="entry name" value="BCDNA.GH08385"/>
    <property type="match status" value="1"/>
</dbReference>
<dbReference type="KEGG" id="kng:KNAG_0E02670"/>
<dbReference type="GO" id="GO:0000815">
    <property type="term" value="C:ESCRT III complex"/>
    <property type="evidence" value="ECO:0007669"/>
    <property type="project" value="TreeGrafter"/>
</dbReference>
<keyword evidence="1" id="KW-0175">Coiled coil</keyword>
<reference evidence="4" key="2">
    <citation type="submission" date="2012-08" db="EMBL/GenBank/DDBJ databases">
        <title>Genome sequence of Kazachstania naganishii.</title>
        <authorList>
            <person name="Gordon J.L."/>
            <person name="Armisen D."/>
            <person name="Proux-Wera E."/>
            <person name="OhEigeartaigh S.S."/>
            <person name="Byrne K.P."/>
            <person name="Wolfe K.H."/>
        </authorList>
    </citation>
    <scope>NUCLEOTIDE SEQUENCE [LARGE SCALE GENOMIC DNA]</scope>
    <source>
        <strain evidence="4">ATCC MYA-139 / BCRC 22969 / CBS 8797 / CCRC 22969 / KCTC 17520 / NBRC 10181 / NCYC 3082</strain>
    </source>
</reference>
<feature type="region of interest" description="Disordered" evidence="2">
    <location>
        <begin position="416"/>
        <end position="441"/>
    </location>
</feature>
<evidence type="ECO:0000256" key="1">
    <source>
        <dbReference type="SAM" id="Coils"/>
    </source>
</evidence>
<evidence type="ECO:0000313" key="4">
    <source>
        <dbReference type="Proteomes" id="UP000006310"/>
    </source>
</evidence>
<feature type="coiled-coil region" evidence="1">
    <location>
        <begin position="237"/>
        <end position="264"/>
    </location>
</feature>
<dbReference type="GO" id="GO:0070300">
    <property type="term" value="F:phosphatidic acid binding"/>
    <property type="evidence" value="ECO:0007669"/>
    <property type="project" value="EnsemblFungi"/>
</dbReference>
<dbReference type="eggNOG" id="KOG2911">
    <property type="taxonomic scope" value="Eukaryota"/>
</dbReference>
<dbReference type="AlphaFoldDB" id="J7S7W0"/>
<dbReference type="GO" id="GO:0051292">
    <property type="term" value="P:nuclear pore complex assembly"/>
    <property type="evidence" value="ECO:0007669"/>
    <property type="project" value="EnsemblFungi"/>
</dbReference>
<protein>
    <submittedName>
        <fullName evidence="3">Uncharacterized protein</fullName>
    </submittedName>
</protein>
<dbReference type="Gene3D" id="6.10.140.1230">
    <property type="match status" value="1"/>
</dbReference>
<proteinExistence type="predicted"/>
<dbReference type="HOGENOM" id="CLU_021165_2_0_1"/>
<dbReference type="GeneID" id="34526226"/>
<dbReference type="OrthoDB" id="10250120at2759"/>
<dbReference type="GO" id="GO:0070550">
    <property type="term" value="P:rDNA chromatin condensation"/>
    <property type="evidence" value="ECO:0007669"/>
    <property type="project" value="EnsemblFungi"/>
</dbReference>
<dbReference type="GO" id="GO:0034727">
    <property type="term" value="P:piecemeal microautophagy of the nucleus"/>
    <property type="evidence" value="ECO:0007669"/>
    <property type="project" value="EnsemblFungi"/>
</dbReference>